<dbReference type="OrthoDB" id="408631at2759"/>
<dbReference type="InterPro" id="IPR013094">
    <property type="entry name" value="AB_hydrolase_3"/>
</dbReference>
<dbReference type="AlphaFoldDB" id="A0A2N3MYA3"/>
<dbReference type="EMBL" id="NLAX01001623">
    <property type="protein sequence ID" value="PKS05154.1"/>
    <property type="molecule type" value="Genomic_DNA"/>
</dbReference>
<proteinExistence type="predicted"/>
<dbReference type="GO" id="GO:0004771">
    <property type="term" value="F:sterol ester esterase activity"/>
    <property type="evidence" value="ECO:0007669"/>
    <property type="project" value="TreeGrafter"/>
</dbReference>
<dbReference type="PANTHER" id="PTHR23025:SF3">
    <property type="entry name" value="HORMONE-SENSITIVE LIPASE"/>
    <property type="match status" value="1"/>
</dbReference>
<dbReference type="InParanoid" id="A0A2N3MYA3"/>
<protein>
    <recommendedName>
        <fullName evidence="1">Alpha/beta hydrolase fold-3 domain-containing protein</fullName>
    </recommendedName>
</protein>
<dbReference type="GO" id="GO:0004806">
    <property type="term" value="F:triacylglycerol lipase activity"/>
    <property type="evidence" value="ECO:0007669"/>
    <property type="project" value="TreeGrafter"/>
</dbReference>
<comment type="caution">
    <text evidence="2">The sequence shown here is derived from an EMBL/GenBank/DDBJ whole genome shotgun (WGS) entry which is preliminary data.</text>
</comment>
<dbReference type="GO" id="GO:0005829">
    <property type="term" value="C:cytosol"/>
    <property type="evidence" value="ECO:0007669"/>
    <property type="project" value="TreeGrafter"/>
</dbReference>
<keyword evidence="3" id="KW-1185">Reference proteome</keyword>
<accession>A0A2N3MYA3</accession>
<dbReference type="Gene3D" id="3.40.50.1820">
    <property type="entry name" value="alpha/beta hydrolase"/>
    <property type="match status" value="1"/>
</dbReference>
<dbReference type="Pfam" id="PF07859">
    <property type="entry name" value="Abhydrolase_3"/>
    <property type="match status" value="1"/>
</dbReference>
<evidence type="ECO:0000313" key="2">
    <source>
        <dbReference type="EMBL" id="PKS05154.1"/>
    </source>
</evidence>
<sequence length="261" mass="28365">MRIYAPEDGKPTKGLFLHIHCGGFVLGTHQLQHGALQRYANQCQLTAISVGYRLAPEDPWPAAVHDCVDIAEYLVDHGPSAYGARLLFVGGESAGGCLAALTTFHLLRSGPNHRLSGVVLPCGQFNLTLNLSKMSSFKQPLAIDRESMQRFADAWTPGMTIEERRNPLISPLYDDMEGLAQATGSLPPALFLCGTMDQLLDDTLLMSAKWMSTGSEAVVKIFRGAPHAFTVFPGFKPAEKAIAILLQFVKEKLEAQAALVE</sequence>
<dbReference type="SUPFAM" id="SSF53474">
    <property type="entry name" value="alpha/beta-Hydrolases"/>
    <property type="match status" value="1"/>
</dbReference>
<evidence type="ECO:0000313" key="3">
    <source>
        <dbReference type="Proteomes" id="UP000233524"/>
    </source>
</evidence>
<dbReference type="Proteomes" id="UP000233524">
    <property type="component" value="Unassembled WGS sequence"/>
</dbReference>
<gene>
    <name evidence="2" type="ORF">jhhlp_008521</name>
</gene>
<feature type="domain" description="Alpha/beta hydrolase fold-3" evidence="1">
    <location>
        <begin position="17"/>
        <end position="230"/>
    </location>
</feature>
<dbReference type="GO" id="GO:0019433">
    <property type="term" value="P:triglyceride catabolic process"/>
    <property type="evidence" value="ECO:0007669"/>
    <property type="project" value="TreeGrafter"/>
</dbReference>
<reference evidence="2 3" key="1">
    <citation type="journal article" date="2017" name="G3 (Bethesda)">
        <title>First Draft Genome Sequence of the Pathogenic Fungus Lomentospora prolificans (Formerly Scedosporium prolificans).</title>
        <authorList>
            <person name="Luo R."/>
            <person name="Zimin A."/>
            <person name="Workman R."/>
            <person name="Fan Y."/>
            <person name="Pertea G."/>
            <person name="Grossman N."/>
            <person name="Wear M.P."/>
            <person name="Jia B."/>
            <person name="Miller H."/>
            <person name="Casadevall A."/>
            <person name="Timp W."/>
            <person name="Zhang S.X."/>
            <person name="Salzberg S.L."/>
        </authorList>
    </citation>
    <scope>NUCLEOTIDE SEQUENCE [LARGE SCALE GENOMIC DNA]</scope>
    <source>
        <strain evidence="2 3">JHH-5317</strain>
    </source>
</reference>
<name>A0A2N3MYA3_9PEZI</name>
<dbReference type="STRING" id="41688.A0A2N3MYA3"/>
<organism evidence="2 3">
    <name type="scientific">Lomentospora prolificans</name>
    <dbReference type="NCBI Taxonomy" id="41688"/>
    <lineage>
        <taxon>Eukaryota</taxon>
        <taxon>Fungi</taxon>
        <taxon>Dikarya</taxon>
        <taxon>Ascomycota</taxon>
        <taxon>Pezizomycotina</taxon>
        <taxon>Sordariomycetes</taxon>
        <taxon>Hypocreomycetidae</taxon>
        <taxon>Microascales</taxon>
        <taxon>Microascaceae</taxon>
        <taxon>Lomentospora</taxon>
    </lineage>
</organism>
<dbReference type="PANTHER" id="PTHR23025">
    <property type="entry name" value="TRIACYLGLYCEROL LIPASE"/>
    <property type="match status" value="1"/>
</dbReference>
<evidence type="ECO:0000259" key="1">
    <source>
        <dbReference type="Pfam" id="PF07859"/>
    </source>
</evidence>
<dbReference type="VEuPathDB" id="FungiDB:jhhlp_008521"/>
<dbReference type="InterPro" id="IPR029058">
    <property type="entry name" value="AB_hydrolase_fold"/>
</dbReference>